<dbReference type="InterPro" id="IPR027443">
    <property type="entry name" value="IPNS-like_sf"/>
</dbReference>
<comment type="similarity">
    <text evidence="1">Belongs to the iron/ascorbate-dependent oxidoreductase family.</text>
</comment>
<keyword evidence="1" id="KW-0408">Iron</keyword>
<dbReference type="SUPFAM" id="SSF51197">
    <property type="entry name" value="Clavaminate synthase-like"/>
    <property type="match status" value="1"/>
</dbReference>
<dbReference type="InterPro" id="IPR050231">
    <property type="entry name" value="Iron_ascorbate_oxido_reductase"/>
</dbReference>
<gene>
    <name evidence="3" type="ORF">HHK36_008863</name>
</gene>
<dbReference type="InterPro" id="IPR044861">
    <property type="entry name" value="IPNS-like_FE2OG_OXY"/>
</dbReference>
<reference evidence="3 4" key="1">
    <citation type="submission" date="2020-04" db="EMBL/GenBank/DDBJ databases">
        <title>Plant Genome Project.</title>
        <authorList>
            <person name="Zhang R.-G."/>
        </authorList>
    </citation>
    <scope>NUCLEOTIDE SEQUENCE [LARGE SCALE GENOMIC DNA]</scope>
    <source>
        <strain evidence="3">YNK0</strain>
        <tissue evidence="3">Leaf</tissue>
    </source>
</reference>
<evidence type="ECO:0000256" key="1">
    <source>
        <dbReference type="RuleBase" id="RU003682"/>
    </source>
</evidence>
<keyword evidence="1" id="KW-0560">Oxidoreductase</keyword>
<comment type="caution">
    <text evidence="3">The sequence shown here is derived from an EMBL/GenBank/DDBJ whole genome shotgun (WGS) entry which is preliminary data.</text>
</comment>
<dbReference type="OMA" id="LIHRVQC"/>
<dbReference type="Proteomes" id="UP000655225">
    <property type="component" value="Unassembled WGS sequence"/>
</dbReference>
<accession>A0A835DKD7</accession>
<keyword evidence="1" id="KW-0479">Metal-binding</keyword>
<name>A0A835DKD7_TETSI</name>
<dbReference type="PROSITE" id="PS51471">
    <property type="entry name" value="FE2OG_OXY"/>
    <property type="match status" value="1"/>
</dbReference>
<evidence type="ECO:0000259" key="2">
    <source>
        <dbReference type="PROSITE" id="PS51471"/>
    </source>
</evidence>
<proteinExistence type="inferred from homology"/>
<keyword evidence="4" id="KW-1185">Reference proteome</keyword>
<dbReference type="AlphaFoldDB" id="A0A835DKD7"/>
<dbReference type="Gene3D" id="2.60.120.330">
    <property type="entry name" value="B-lactam Antibiotic, Isopenicillin N Synthase, Chain"/>
    <property type="match status" value="1"/>
</dbReference>
<dbReference type="Pfam" id="PF03171">
    <property type="entry name" value="2OG-FeII_Oxy"/>
    <property type="match status" value="1"/>
</dbReference>
<evidence type="ECO:0000313" key="4">
    <source>
        <dbReference type="Proteomes" id="UP000655225"/>
    </source>
</evidence>
<dbReference type="EMBL" id="JABCRI010000005">
    <property type="protein sequence ID" value="KAF8406771.1"/>
    <property type="molecule type" value="Genomic_DNA"/>
</dbReference>
<protein>
    <recommendedName>
        <fullName evidence="2">Fe2OG dioxygenase domain-containing protein</fullName>
    </recommendedName>
</protein>
<dbReference type="PANTHER" id="PTHR47990">
    <property type="entry name" value="2-OXOGLUTARATE (2OG) AND FE(II)-DEPENDENT OXYGENASE SUPERFAMILY PROTEIN-RELATED"/>
    <property type="match status" value="1"/>
</dbReference>
<evidence type="ECO:0000313" key="3">
    <source>
        <dbReference type="EMBL" id="KAF8406771.1"/>
    </source>
</evidence>
<dbReference type="OrthoDB" id="288590at2759"/>
<feature type="domain" description="Fe2OG dioxygenase" evidence="2">
    <location>
        <begin position="116"/>
        <end position="219"/>
    </location>
</feature>
<dbReference type="InterPro" id="IPR005123">
    <property type="entry name" value="Oxoglu/Fe-dep_dioxygenase_dom"/>
</dbReference>
<sequence length="273" mass="29973">MLQNRQPQDPGHVAVGDEVGRHVFAPPPDGNQTDVISGSGYMAPSAENPLPVYEALGLYDVASSTAVEAFCTQLDTSPQQRETIKWYSRALHEVALDIGRKVAESMGIVDSHDMVNGWPCQFRINKYNFTPQTLASSGLFIHTDSGFLTILQEDDTVGGLQVMDKSGAFLPVHPFPGTLLVNLGDVAAAWSNGRLRNVKHRVQCNEAATRVSIALFLLGPKEEVEAPAKFVDLEHPRLYTPFTYEDYRKLRFSTGLHAGEALSLVRLTPTSHN</sequence>
<dbReference type="GO" id="GO:0016491">
    <property type="term" value="F:oxidoreductase activity"/>
    <property type="evidence" value="ECO:0007669"/>
    <property type="project" value="UniProtKB-KW"/>
</dbReference>
<organism evidence="3 4">
    <name type="scientific">Tetracentron sinense</name>
    <name type="common">Spur-leaf</name>
    <dbReference type="NCBI Taxonomy" id="13715"/>
    <lineage>
        <taxon>Eukaryota</taxon>
        <taxon>Viridiplantae</taxon>
        <taxon>Streptophyta</taxon>
        <taxon>Embryophyta</taxon>
        <taxon>Tracheophyta</taxon>
        <taxon>Spermatophyta</taxon>
        <taxon>Magnoliopsida</taxon>
        <taxon>Trochodendrales</taxon>
        <taxon>Trochodendraceae</taxon>
        <taxon>Tetracentron</taxon>
    </lineage>
</organism>
<dbReference type="GO" id="GO:0046872">
    <property type="term" value="F:metal ion binding"/>
    <property type="evidence" value="ECO:0007669"/>
    <property type="project" value="UniProtKB-KW"/>
</dbReference>